<protein>
    <recommendedName>
        <fullName evidence="4">YcxB-like protein domain-containing protein</fullName>
    </recommendedName>
</protein>
<keyword evidence="1" id="KW-1133">Transmembrane helix</keyword>
<evidence type="ECO:0000256" key="1">
    <source>
        <dbReference type="SAM" id="Phobius"/>
    </source>
</evidence>
<evidence type="ECO:0000313" key="3">
    <source>
        <dbReference type="Proteomes" id="UP000699975"/>
    </source>
</evidence>
<evidence type="ECO:0008006" key="4">
    <source>
        <dbReference type="Google" id="ProtNLM"/>
    </source>
</evidence>
<accession>A0ABS6SNU5</accession>
<keyword evidence="1" id="KW-0812">Transmembrane</keyword>
<reference evidence="2 3" key="1">
    <citation type="submission" date="2021-04" db="EMBL/GenBank/DDBJ databases">
        <authorList>
            <person name="Pira H."/>
            <person name="Risdian C."/>
            <person name="Wink J."/>
        </authorList>
    </citation>
    <scope>NUCLEOTIDE SEQUENCE [LARGE SCALE GENOMIC DNA]</scope>
    <source>
        <strain evidence="2 3">WH131</strain>
    </source>
</reference>
<gene>
    <name evidence="2" type="ORF">KCG45_10945</name>
</gene>
<comment type="caution">
    <text evidence="2">The sequence shown here is derived from an EMBL/GenBank/DDBJ whole genome shotgun (WGS) entry which is preliminary data.</text>
</comment>
<dbReference type="RefSeq" id="WP_218317261.1">
    <property type="nucleotide sequence ID" value="NZ_JAGSPB010000002.1"/>
</dbReference>
<keyword evidence="3" id="KW-1185">Reference proteome</keyword>
<proteinExistence type="predicted"/>
<feature type="transmembrane region" description="Helical" evidence="1">
    <location>
        <begin position="21"/>
        <end position="39"/>
    </location>
</feature>
<keyword evidence="1" id="KW-0472">Membrane</keyword>
<evidence type="ECO:0000313" key="2">
    <source>
        <dbReference type="EMBL" id="MBV7266696.1"/>
    </source>
</evidence>
<organism evidence="2 3">
    <name type="scientific">Erythrobacter ani</name>
    <dbReference type="NCBI Taxonomy" id="2827235"/>
    <lineage>
        <taxon>Bacteria</taxon>
        <taxon>Pseudomonadati</taxon>
        <taxon>Pseudomonadota</taxon>
        <taxon>Alphaproteobacteria</taxon>
        <taxon>Sphingomonadales</taxon>
        <taxon>Erythrobacteraceae</taxon>
        <taxon>Erythrobacter/Porphyrobacter group</taxon>
        <taxon>Erythrobacter</taxon>
    </lineage>
</organism>
<name>A0ABS6SNU5_9SPHN</name>
<dbReference type="Proteomes" id="UP000699975">
    <property type="component" value="Unassembled WGS sequence"/>
</dbReference>
<dbReference type="EMBL" id="JAGSPB010000002">
    <property type="protein sequence ID" value="MBV7266696.1"/>
    <property type="molecule type" value="Genomic_DNA"/>
</dbReference>
<sequence>MTRAYEFDIRVSAKSRALTRLFISSVFATGLIISGLYLLPRFTVWDSLASALATGDGWAFLGLIMVAFGIYAGVKVAVFAIKSLGKSGYWHFRLADGHLSWDVPDHMHGEEIGFRSALSEISSIECRTIERWEQANIREYWLHFHDRYSIQLQSYSGVSLSWLAFQIRDAGIEYRDTTIEG</sequence>
<feature type="transmembrane region" description="Helical" evidence="1">
    <location>
        <begin position="59"/>
        <end position="81"/>
    </location>
</feature>